<feature type="transmembrane region" description="Helical" evidence="6">
    <location>
        <begin position="94"/>
        <end position="112"/>
    </location>
</feature>
<keyword evidence="5 6" id="KW-0472">Membrane</keyword>
<evidence type="ECO:0000256" key="2">
    <source>
        <dbReference type="ARBA" id="ARBA00022475"/>
    </source>
</evidence>
<feature type="transmembrane region" description="Helical" evidence="6">
    <location>
        <begin position="172"/>
        <end position="191"/>
    </location>
</feature>
<dbReference type="GO" id="GO:0022857">
    <property type="term" value="F:transmembrane transporter activity"/>
    <property type="evidence" value="ECO:0007669"/>
    <property type="project" value="InterPro"/>
</dbReference>
<evidence type="ECO:0000313" key="8">
    <source>
        <dbReference type="Proteomes" id="UP001138757"/>
    </source>
</evidence>
<proteinExistence type="predicted"/>
<dbReference type="SUPFAM" id="SSF103481">
    <property type="entry name" value="Multidrug resistance efflux transporter EmrE"/>
    <property type="match status" value="2"/>
</dbReference>
<dbReference type="PANTHER" id="PTHR30561:SF9">
    <property type="entry name" value="4-AMINO-4-DEOXY-L-ARABINOSE-PHOSPHOUNDECAPRENOL FLIPPASE SUBUNIT ARNF-RELATED"/>
    <property type="match status" value="1"/>
</dbReference>
<feature type="transmembrane region" description="Helical" evidence="6">
    <location>
        <begin position="211"/>
        <end position="230"/>
    </location>
</feature>
<keyword evidence="8" id="KW-1185">Reference proteome</keyword>
<keyword evidence="4 6" id="KW-1133">Transmembrane helix</keyword>
<gene>
    <name evidence="7" type="ORF">KK488_16305</name>
</gene>
<dbReference type="Gene3D" id="1.10.3730.20">
    <property type="match status" value="2"/>
</dbReference>
<feature type="transmembrane region" description="Helical" evidence="6">
    <location>
        <begin position="261"/>
        <end position="282"/>
    </location>
</feature>
<dbReference type="PANTHER" id="PTHR30561">
    <property type="entry name" value="SMR FAMILY PROTON-DEPENDENT DRUG EFFLUX TRANSPORTER SUGE"/>
    <property type="match status" value="1"/>
</dbReference>
<dbReference type="GO" id="GO:0005886">
    <property type="term" value="C:plasma membrane"/>
    <property type="evidence" value="ECO:0007669"/>
    <property type="project" value="UniProtKB-SubCell"/>
</dbReference>
<feature type="transmembrane region" description="Helical" evidence="6">
    <location>
        <begin position="118"/>
        <end position="135"/>
    </location>
</feature>
<dbReference type="InterPro" id="IPR037185">
    <property type="entry name" value="EmrE-like"/>
</dbReference>
<dbReference type="EMBL" id="JAHGAW010000011">
    <property type="protein sequence ID" value="MBT2188518.1"/>
    <property type="molecule type" value="Genomic_DNA"/>
</dbReference>
<organism evidence="7 8">
    <name type="scientific">Sphingobium nicotianae</name>
    <dbReference type="NCBI Taxonomy" id="2782607"/>
    <lineage>
        <taxon>Bacteria</taxon>
        <taxon>Pseudomonadati</taxon>
        <taxon>Pseudomonadota</taxon>
        <taxon>Alphaproteobacteria</taxon>
        <taxon>Sphingomonadales</taxon>
        <taxon>Sphingomonadaceae</taxon>
        <taxon>Sphingobium</taxon>
    </lineage>
</organism>
<evidence type="ECO:0000256" key="3">
    <source>
        <dbReference type="ARBA" id="ARBA00022692"/>
    </source>
</evidence>
<dbReference type="AlphaFoldDB" id="A0A9X1ISI6"/>
<keyword evidence="2" id="KW-1003">Cell membrane</keyword>
<evidence type="ECO:0000313" key="7">
    <source>
        <dbReference type="EMBL" id="MBT2188518.1"/>
    </source>
</evidence>
<feature type="transmembrane region" description="Helical" evidence="6">
    <location>
        <begin position="6"/>
        <end position="26"/>
    </location>
</feature>
<sequence length="283" mass="29653">MAGTMAAGLGLALFSAITSSLAHALLKSGDDKLVVQAWIRMTEFVLAAPIALWIGLPPANLWPWLIAAMAIHAIYQLALAWSYAMSDFTAAYPIARGFTPIFTALLGIAFLGDRIDEFVLLGIGIVSAGILCLAGNRAISRAGLVAAACTGLLTTCYTLVDAKGVRAAPDMLTFITWFFLLDSISMPLALFARSGRKSFGFLARDMKPGMLAGIMAPISFAPALFALGMAPVGVVAAVRESSIVFGLALGAMVLKERLSRLRIGGALLVTLGTLTVIARSAFA</sequence>
<comment type="subcellular location">
    <subcellularLocation>
        <location evidence="1">Cell membrane</location>
        <topology evidence="1">Multi-pass membrane protein</topology>
    </subcellularLocation>
</comment>
<protein>
    <recommendedName>
        <fullName evidence="9">EamA family transporter</fullName>
    </recommendedName>
</protein>
<feature type="transmembrane region" description="Helical" evidence="6">
    <location>
        <begin position="38"/>
        <end position="56"/>
    </location>
</feature>
<comment type="caution">
    <text evidence="7">The sequence shown here is derived from an EMBL/GenBank/DDBJ whole genome shotgun (WGS) entry which is preliminary data.</text>
</comment>
<feature type="transmembrane region" description="Helical" evidence="6">
    <location>
        <begin position="236"/>
        <end position="254"/>
    </location>
</feature>
<reference evidence="7" key="1">
    <citation type="submission" date="2021-05" db="EMBL/GenBank/DDBJ databases">
        <title>Genome of Sphingobium sp. strain.</title>
        <authorList>
            <person name="Fan R."/>
        </authorList>
    </citation>
    <scope>NUCLEOTIDE SEQUENCE</scope>
    <source>
        <strain evidence="7">H33</strain>
    </source>
</reference>
<evidence type="ECO:0000256" key="6">
    <source>
        <dbReference type="SAM" id="Phobius"/>
    </source>
</evidence>
<dbReference type="InterPro" id="IPR000390">
    <property type="entry name" value="Small_drug/metabolite_transptr"/>
</dbReference>
<evidence type="ECO:0000256" key="4">
    <source>
        <dbReference type="ARBA" id="ARBA00022989"/>
    </source>
</evidence>
<accession>A0A9X1ISI6</accession>
<feature type="transmembrane region" description="Helical" evidence="6">
    <location>
        <begin position="62"/>
        <end position="82"/>
    </location>
</feature>
<evidence type="ECO:0008006" key="9">
    <source>
        <dbReference type="Google" id="ProtNLM"/>
    </source>
</evidence>
<dbReference type="RefSeq" id="WP_214624770.1">
    <property type="nucleotide sequence ID" value="NZ_JAHGAW010000011.1"/>
</dbReference>
<evidence type="ECO:0000256" key="1">
    <source>
        <dbReference type="ARBA" id="ARBA00004651"/>
    </source>
</evidence>
<name>A0A9X1ISI6_9SPHN</name>
<keyword evidence="3 6" id="KW-0812">Transmembrane</keyword>
<dbReference type="Proteomes" id="UP001138757">
    <property type="component" value="Unassembled WGS sequence"/>
</dbReference>
<evidence type="ECO:0000256" key="5">
    <source>
        <dbReference type="ARBA" id="ARBA00023136"/>
    </source>
</evidence>